<dbReference type="Gene3D" id="2.30.22.10">
    <property type="entry name" value="Head domain of nucleotide exchange factor GrpE"/>
    <property type="match status" value="1"/>
</dbReference>
<name>A0A9D9NJE8_9BACT</name>
<dbReference type="InterPro" id="IPR009012">
    <property type="entry name" value="GrpE_head"/>
</dbReference>
<dbReference type="PRINTS" id="PR00773">
    <property type="entry name" value="GRPEPROTEIN"/>
</dbReference>
<sequence length="190" mass="21604">MDNQEKNLEEKDPKEQETVQDATAAEEGSQEPELSEEEKLAKDLEEAKTELDKQKKEYLFLLAEFDNFRKRTLKEKADLVKNAAEKAMLEILPVVDDFERALQAMHDSSDLESVKEGVDLIYNKFVKYLESNGVKAIDSNNADFNTEYHEAVTTFPAADDSQKGKVIDTVQKGYMINDKVLRHSKVVVGQ</sequence>
<dbReference type="PANTHER" id="PTHR21237">
    <property type="entry name" value="GRPE PROTEIN"/>
    <property type="match status" value="1"/>
</dbReference>
<feature type="compositionally biased region" description="Basic and acidic residues" evidence="5">
    <location>
        <begin position="1"/>
        <end position="17"/>
    </location>
</feature>
<evidence type="ECO:0000256" key="3">
    <source>
        <dbReference type="HAMAP-Rule" id="MF_01151"/>
    </source>
</evidence>
<evidence type="ECO:0000256" key="2">
    <source>
        <dbReference type="ARBA" id="ARBA00023186"/>
    </source>
</evidence>
<dbReference type="Pfam" id="PF01025">
    <property type="entry name" value="GrpE"/>
    <property type="match status" value="1"/>
</dbReference>
<evidence type="ECO:0000256" key="1">
    <source>
        <dbReference type="ARBA" id="ARBA00009054"/>
    </source>
</evidence>
<dbReference type="PANTHER" id="PTHR21237:SF23">
    <property type="entry name" value="GRPE PROTEIN HOMOLOG, MITOCHONDRIAL"/>
    <property type="match status" value="1"/>
</dbReference>
<reference evidence="6" key="2">
    <citation type="journal article" date="2021" name="PeerJ">
        <title>Extensive microbial diversity within the chicken gut microbiome revealed by metagenomics and culture.</title>
        <authorList>
            <person name="Gilroy R."/>
            <person name="Ravi A."/>
            <person name="Getino M."/>
            <person name="Pursley I."/>
            <person name="Horton D.L."/>
            <person name="Alikhan N.F."/>
            <person name="Baker D."/>
            <person name="Gharbi K."/>
            <person name="Hall N."/>
            <person name="Watson M."/>
            <person name="Adriaenssens E.M."/>
            <person name="Foster-Nyarko E."/>
            <person name="Jarju S."/>
            <person name="Secka A."/>
            <person name="Antonio M."/>
            <person name="Oren A."/>
            <person name="Chaudhuri R.R."/>
            <person name="La Ragione R."/>
            <person name="Hildebrand F."/>
            <person name="Pallen M.J."/>
        </authorList>
    </citation>
    <scope>NUCLEOTIDE SEQUENCE</scope>
    <source>
        <strain evidence="6">6919</strain>
    </source>
</reference>
<proteinExistence type="inferred from homology"/>
<dbReference type="Gene3D" id="3.90.20.20">
    <property type="match status" value="1"/>
</dbReference>
<accession>A0A9D9NJE8</accession>
<comment type="function">
    <text evidence="3">Participates actively in the response to hyperosmotic and heat shock by preventing the aggregation of stress-denatured proteins, in association with DnaK and GrpE. It is the nucleotide exchange factor for DnaK and may function as a thermosensor. Unfolded proteins bind initially to DnaJ; upon interaction with the DnaJ-bound protein, DnaK hydrolyzes its bound ATP, resulting in the formation of a stable complex. GrpE releases ADP from DnaK; ATP binding to DnaK triggers the release of the substrate protein, thus completing the reaction cycle. Several rounds of ATP-dependent interactions between DnaJ, DnaK and GrpE are required for fully efficient folding.</text>
</comment>
<dbReference type="GO" id="GO:0051082">
    <property type="term" value="F:unfolded protein binding"/>
    <property type="evidence" value="ECO:0007669"/>
    <property type="project" value="TreeGrafter"/>
</dbReference>
<dbReference type="AlphaFoldDB" id="A0A9D9NJE8"/>
<dbReference type="GO" id="GO:0042803">
    <property type="term" value="F:protein homodimerization activity"/>
    <property type="evidence" value="ECO:0007669"/>
    <property type="project" value="InterPro"/>
</dbReference>
<evidence type="ECO:0000313" key="7">
    <source>
        <dbReference type="Proteomes" id="UP000823598"/>
    </source>
</evidence>
<reference evidence="6" key="1">
    <citation type="submission" date="2020-10" db="EMBL/GenBank/DDBJ databases">
        <authorList>
            <person name="Gilroy R."/>
        </authorList>
    </citation>
    <scope>NUCLEOTIDE SEQUENCE</scope>
    <source>
        <strain evidence="6">6919</strain>
    </source>
</reference>
<dbReference type="HAMAP" id="MF_01151">
    <property type="entry name" value="GrpE"/>
    <property type="match status" value="1"/>
</dbReference>
<comment type="caution">
    <text evidence="6">The sequence shown here is derived from an EMBL/GenBank/DDBJ whole genome shotgun (WGS) entry which is preliminary data.</text>
</comment>
<dbReference type="EMBL" id="JADIMC010000014">
    <property type="protein sequence ID" value="MBO8475577.1"/>
    <property type="molecule type" value="Genomic_DNA"/>
</dbReference>
<dbReference type="SUPFAM" id="SSF58014">
    <property type="entry name" value="Coiled-coil domain of nucleotide exchange factor GrpE"/>
    <property type="match status" value="1"/>
</dbReference>
<keyword evidence="2 3" id="KW-0143">Chaperone</keyword>
<protein>
    <recommendedName>
        <fullName evidence="3">Protein GrpE</fullName>
    </recommendedName>
    <alternativeName>
        <fullName evidence="3">HSP-70 cofactor</fullName>
    </alternativeName>
</protein>
<evidence type="ECO:0000256" key="4">
    <source>
        <dbReference type="RuleBase" id="RU004478"/>
    </source>
</evidence>
<evidence type="ECO:0000313" key="6">
    <source>
        <dbReference type="EMBL" id="MBO8475577.1"/>
    </source>
</evidence>
<feature type="region of interest" description="Disordered" evidence="5">
    <location>
        <begin position="1"/>
        <end position="40"/>
    </location>
</feature>
<comment type="similarity">
    <text evidence="1 3 4">Belongs to the GrpE family.</text>
</comment>
<keyword evidence="3" id="KW-0346">Stress response</keyword>
<keyword evidence="3" id="KW-0963">Cytoplasm</keyword>
<organism evidence="6 7">
    <name type="scientific">Candidatus Limisoma faecipullorum</name>
    <dbReference type="NCBI Taxonomy" id="2840854"/>
    <lineage>
        <taxon>Bacteria</taxon>
        <taxon>Pseudomonadati</taxon>
        <taxon>Bacteroidota</taxon>
        <taxon>Bacteroidia</taxon>
        <taxon>Bacteroidales</taxon>
        <taxon>Candidatus Limisoma</taxon>
    </lineage>
</organism>
<dbReference type="CDD" id="cd00446">
    <property type="entry name" value="GrpE"/>
    <property type="match status" value="1"/>
</dbReference>
<dbReference type="GO" id="GO:0000774">
    <property type="term" value="F:adenyl-nucleotide exchange factor activity"/>
    <property type="evidence" value="ECO:0007669"/>
    <property type="project" value="InterPro"/>
</dbReference>
<dbReference type="GO" id="GO:0051087">
    <property type="term" value="F:protein-folding chaperone binding"/>
    <property type="evidence" value="ECO:0007669"/>
    <property type="project" value="InterPro"/>
</dbReference>
<dbReference type="GO" id="GO:0006457">
    <property type="term" value="P:protein folding"/>
    <property type="evidence" value="ECO:0007669"/>
    <property type="project" value="InterPro"/>
</dbReference>
<comment type="subunit">
    <text evidence="3">Homodimer.</text>
</comment>
<dbReference type="InterPro" id="IPR013805">
    <property type="entry name" value="GrpE_CC"/>
</dbReference>
<gene>
    <name evidence="3" type="primary">grpE</name>
    <name evidence="6" type="ORF">IAB88_01130</name>
</gene>
<dbReference type="SUPFAM" id="SSF51064">
    <property type="entry name" value="Head domain of nucleotide exchange factor GrpE"/>
    <property type="match status" value="1"/>
</dbReference>
<dbReference type="GO" id="GO:0005737">
    <property type="term" value="C:cytoplasm"/>
    <property type="evidence" value="ECO:0007669"/>
    <property type="project" value="UniProtKB-SubCell"/>
</dbReference>
<dbReference type="Proteomes" id="UP000823598">
    <property type="component" value="Unassembled WGS sequence"/>
</dbReference>
<evidence type="ECO:0000256" key="5">
    <source>
        <dbReference type="SAM" id="MobiDB-lite"/>
    </source>
</evidence>
<comment type="subcellular location">
    <subcellularLocation>
        <location evidence="3">Cytoplasm</location>
    </subcellularLocation>
</comment>
<dbReference type="InterPro" id="IPR000740">
    <property type="entry name" value="GrpE"/>
</dbReference>